<dbReference type="GO" id="GO:0009734">
    <property type="term" value="P:auxin-activated signaling pathway"/>
    <property type="evidence" value="ECO:0007669"/>
    <property type="project" value="UniProtKB-KW"/>
</dbReference>
<evidence type="ECO:0000256" key="5">
    <source>
        <dbReference type="ARBA" id="ARBA00022989"/>
    </source>
</evidence>
<comment type="caution">
    <text evidence="9">The sequence shown here is derived from an EMBL/GenBank/DDBJ whole genome shotgun (WGS) entry which is preliminary data.</text>
</comment>
<dbReference type="Proteomes" id="UP001418222">
    <property type="component" value="Unassembled WGS sequence"/>
</dbReference>
<dbReference type="AlphaFoldDB" id="A0AAP0G5A8"/>
<evidence type="ECO:0000256" key="8">
    <source>
        <dbReference type="SAM" id="Phobius"/>
    </source>
</evidence>
<dbReference type="PANTHER" id="PTHR31752:SF4">
    <property type="entry name" value="AUXIN EFFLUX CARRIER COMPONENT 2"/>
    <property type="match status" value="1"/>
</dbReference>
<evidence type="ECO:0000313" key="9">
    <source>
        <dbReference type="EMBL" id="KAK8937422.1"/>
    </source>
</evidence>
<evidence type="ECO:0000256" key="7">
    <source>
        <dbReference type="ARBA" id="ARBA00023294"/>
    </source>
</evidence>
<dbReference type="PANTHER" id="PTHR31752">
    <property type="entry name" value="AUXIN EFFLUX CARRIER COMPONENT 1B-RELATED"/>
    <property type="match status" value="1"/>
</dbReference>
<organism evidence="9 10">
    <name type="scientific">Platanthera zijinensis</name>
    <dbReference type="NCBI Taxonomy" id="2320716"/>
    <lineage>
        <taxon>Eukaryota</taxon>
        <taxon>Viridiplantae</taxon>
        <taxon>Streptophyta</taxon>
        <taxon>Embryophyta</taxon>
        <taxon>Tracheophyta</taxon>
        <taxon>Spermatophyta</taxon>
        <taxon>Magnoliopsida</taxon>
        <taxon>Liliopsida</taxon>
        <taxon>Asparagales</taxon>
        <taxon>Orchidaceae</taxon>
        <taxon>Orchidoideae</taxon>
        <taxon>Orchideae</taxon>
        <taxon>Orchidinae</taxon>
        <taxon>Platanthera</taxon>
    </lineage>
</organism>
<feature type="transmembrane region" description="Helical" evidence="8">
    <location>
        <begin position="12"/>
        <end position="32"/>
    </location>
</feature>
<evidence type="ECO:0000256" key="2">
    <source>
        <dbReference type="ARBA" id="ARBA00009177"/>
    </source>
</evidence>
<dbReference type="InterPro" id="IPR051107">
    <property type="entry name" value="Auxin_Efflux_Carrier"/>
</dbReference>
<feature type="transmembrane region" description="Helical" evidence="8">
    <location>
        <begin position="74"/>
        <end position="102"/>
    </location>
</feature>
<dbReference type="EMBL" id="JBBWWQ010000010">
    <property type="protein sequence ID" value="KAK8937422.1"/>
    <property type="molecule type" value="Genomic_DNA"/>
</dbReference>
<keyword evidence="6 8" id="KW-0472">Membrane</keyword>
<proteinExistence type="inferred from homology"/>
<accession>A0AAP0G5A8</accession>
<protein>
    <submittedName>
        <fullName evidence="9">Auxin efflux carrier component 2</fullName>
    </submittedName>
</protein>
<keyword evidence="10" id="KW-1185">Reference proteome</keyword>
<comment type="similarity">
    <text evidence="2">Belongs to the auxin efflux carrier (TC 2.A.69.1) family.</text>
</comment>
<evidence type="ECO:0000256" key="6">
    <source>
        <dbReference type="ARBA" id="ARBA00023136"/>
    </source>
</evidence>
<keyword evidence="5 8" id="KW-1133">Transmembrane helix</keyword>
<dbReference type="Pfam" id="PF03547">
    <property type="entry name" value="Mem_trans"/>
    <property type="match status" value="1"/>
</dbReference>
<feature type="transmembrane region" description="Helical" evidence="8">
    <location>
        <begin position="108"/>
        <end position="128"/>
    </location>
</feature>
<sequence>MERPTRLHPDQCSGINRFVAVFAVPLLSFHFISTNNPYAMNYRFIAADSLQKLAVLAALSLWNRLAPPRRRAPLDWSITLFSLSTLPNTLVMGIPLLAAMYGGFSASLMVQIVVLQSVLWYTLMLFLFEYRAARALIAGQFPPDVAAAIASFHVDSDVVSLGAAAAPLQVETDTAVDGRLRVFLRRSPAPSITNSNKSATTPRPSNLTGVEIYSLQSSREPTPRGSSFNQSDFHSMLGSAATVPASTGSGSAGNIIANSSSGKELHVYVWSASTVSPASEANLKNAVNRAVSTADFGAIEPVAKAMPMLNSLRG</sequence>
<dbReference type="InterPro" id="IPR004776">
    <property type="entry name" value="Mem_transp_PIN-like"/>
</dbReference>
<evidence type="ECO:0000256" key="1">
    <source>
        <dbReference type="ARBA" id="ARBA00004141"/>
    </source>
</evidence>
<dbReference type="GO" id="GO:0010329">
    <property type="term" value="F:auxin efflux transmembrane transporter activity"/>
    <property type="evidence" value="ECO:0007669"/>
    <property type="project" value="TreeGrafter"/>
</dbReference>
<evidence type="ECO:0000256" key="3">
    <source>
        <dbReference type="ARBA" id="ARBA00022448"/>
    </source>
</evidence>
<dbReference type="GO" id="GO:0005886">
    <property type="term" value="C:plasma membrane"/>
    <property type="evidence" value="ECO:0007669"/>
    <property type="project" value="TreeGrafter"/>
</dbReference>
<name>A0AAP0G5A8_9ASPA</name>
<evidence type="ECO:0000313" key="10">
    <source>
        <dbReference type="Proteomes" id="UP001418222"/>
    </source>
</evidence>
<keyword evidence="7" id="KW-0927">Auxin signaling pathway</keyword>
<gene>
    <name evidence="9" type="primary">PIN2</name>
    <name evidence="9" type="ORF">KSP39_PZI011901</name>
</gene>
<keyword evidence="3" id="KW-0813">Transport</keyword>
<evidence type="ECO:0000256" key="4">
    <source>
        <dbReference type="ARBA" id="ARBA00022692"/>
    </source>
</evidence>
<reference evidence="9 10" key="1">
    <citation type="journal article" date="2022" name="Nat. Plants">
        <title>Genomes of leafy and leafless Platanthera orchids illuminate the evolution of mycoheterotrophy.</title>
        <authorList>
            <person name="Li M.H."/>
            <person name="Liu K.W."/>
            <person name="Li Z."/>
            <person name="Lu H.C."/>
            <person name="Ye Q.L."/>
            <person name="Zhang D."/>
            <person name="Wang J.Y."/>
            <person name="Li Y.F."/>
            <person name="Zhong Z.M."/>
            <person name="Liu X."/>
            <person name="Yu X."/>
            <person name="Liu D.K."/>
            <person name="Tu X.D."/>
            <person name="Liu B."/>
            <person name="Hao Y."/>
            <person name="Liao X.Y."/>
            <person name="Jiang Y.T."/>
            <person name="Sun W.H."/>
            <person name="Chen J."/>
            <person name="Chen Y.Q."/>
            <person name="Ai Y."/>
            <person name="Zhai J.W."/>
            <person name="Wu S.S."/>
            <person name="Zhou Z."/>
            <person name="Hsiao Y.Y."/>
            <person name="Wu W.L."/>
            <person name="Chen Y.Y."/>
            <person name="Lin Y.F."/>
            <person name="Hsu J.L."/>
            <person name="Li C.Y."/>
            <person name="Wang Z.W."/>
            <person name="Zhao X."/>
            <person name="Zhong W.Y."/>
            <person name="Ma X.K."/>
            <person name="Ma L."/>
            <person name="Huang J."/>
            <person name="Chen G.Z."/>
            <person name="Huang M.Z."/>
            <person name="Huang L."/>
            <person name="Peng D.H."/>
            <person name="Luo Y.B."/>
            <person name="Zou S.Q."/>
            <person name="Chen S.P."/>
            <person name="Lan S."/>
            <person name="Tsai W.C."/>
            <person name="Van de Peer Y."/>
            <person name="Liu Z.J."/>
        </authorList>
    </citation>
    <scope>NUCLEOTIDE SEQUENCE [LARGE SCALE GENOMIC DNA]</scope>
    <source>
        <strain evidence="9">Lor287</strain>
    </source>
</reference>
<dbReference type="GO" id="GO:0005783">
    <property type="term" value="C:endoplasmic reticulum"/>
    <property type="evidence" value="ECO:0007669"/>
    <property type="project" value="TreeGrafter"/>
</dbReference>
<dbReference type="GO" id="GO:0009926">
    <property type="term" value="P:auxin polar transport"/>
    <property type="evidence" value="ECO:0007669"/>
    <property type="project" value="TreeGrafter"/>
</dbReference>
<feature type="transmembrane region" description="Helical" evidence="8">
    <location>
        <begin position="44"/>
        <end position="62"/>
    </location>
</feature>
<keyword evidence="4 8" id="KW-0812">Transmembrane</keyword>
<comment type="subcellular location">
    <subcellularLocation>
        <location evidence="1">Membrane</location>
        <topology evidence="1">Multi-pass membrane protein</topology>
    </subcellularLocation>
</comment>